<dbReference type="Proteomes" id="UP000037035">
    <property type="component" value="Unassembled WGS sequence"/>
</dbReference>
<dbReference type="AlphaFoldDB" id="A0A0L6UYN6"/>
<keyword evidence="3" id="KW-1185">Reference proteome</keyword>
<comment type="caution">
    <text evidence="2">The sequence shown here is derived from an EMBL/GenBank/DDBJ whole genome shotgun (WGS) entry which is preliminary data.</text>
</comment>
<proteinExistence type="predicted"/>
<accession>A0A0L6UYN6</accession>
<dbReference type="OrthoDB" id="3269001at2759"/>
<feature type="compositionally biased region" description="Gly residues" evidence="1">
    <location>
        <begin position="555"/>
        <end position="567"/>
    </location>
</feature>
<dbReference type="PANTHER" id="PTHR46579">
    <property type="entry name" value="F5/8 TYPE C DOMAIN-CONTAINING PROTEIN-RELATED"/>
    <property type="match status" value="1"/>
</dbReference>
<organism evidence="2 3">
    <name type="scientific">Puccinia sorghi</name>
    <dbReference type="NCBI Taxonomy" id="27349"/>
    <lineage>
        <taxon>Eukaryota</taxon>
        <taxon>Fungi</taxon>
        <taxon>Dikarya</taxon>
        <taxon>Basidiomycota</taxon>
        <taxon>Pucciniomycotina</taxon>
        <taxon>Pucciniomycetes</taxon>
        <taxon>Pucciniales</taxon>
        <taxon>Pucciniaceae</taxon>
        <taxon>Puccinia</taxon>
    </lineage>
</organism>
<dbReference type="STRING" id="27349.A0A0L6UYN6"/>
<dbReference type="PANTHER" id="PTHR46579:SF1">
    <property type="entry name" value="F5_8 TYPE C DOMAIN-CONTAINING PROTEIN"/>
    <property type="match status" value="1"/>
</dbReference>
<reference evidence="2 3" key="1">
    <citation type="submission" date="2015-08" db="EMBL/GenBank/DDBJ databases">
        <title>Next Generation Sequencing and Analysis of the Genome of Puccinia sorghi L Schw, the Causal Agent of Maize Common Rust.</title>
        <authorList>
            <person name="Rochi L."/>
            <person name="Burguener G."/>
            <person name="Darino M."/>
            <person name="Turjanski A."/>
            <person name="Kreff E."/>
            <person name="Dieguez M.J."/>
            <person name="Sacco F."/>
        </authorList>
    </citation>
    <scope>NUCLEOTIDE SEQUENCE [LARGE SCALE GENOMIC DNA]</scope>
    <source>
        <strain evidence="2 3">RO10H11247</strain>
    </source>
</reference>
<name>A0A0L6UYN6_9BASI</name>
<protein>
    <submittedName>
        <fullName evidence="2">Uncharacterized protein</fullName>
    </submittedName>
</protein>
<dbReference type="VEuPathDB" id="FungiDB:VP01_337g12"/>
<sequence length="567" mass="65032">MLHLLSKVFQSLRARIYADNLSLMKSTADPLIAQFQHISSAIQRRPDPPKQFVPHVTYHTQKFESWLPWRSFALENDRKLSRNELRLTFSLYVDWFNPFGNKLAGRQASMGVLALTCMDLPLQIRNQTEHIFIAGMIPAPHEPDMTTISHILEPLVDELLLLNTGVFQKTPNFPNGRRISIHLGALIGDIVASHKIAGFASHSATFFCSWCKCPKSNMMDLQLGPSRKRRETRRQAVVWREASTLAEQTRLLKRYGTRWSELNRLPYWDPVKNVALGVMHNWYEGVLQHHWRVRWAFEPKPTKHITHDDKLDDWENMDVEEDSPTCDFKDTALLHIQKHGKLKASEWHSLFATYLPLSLLNFFWDDPASGPKSGQAKMLLNVSLLVICTNIVSKKGVTNKHCDKLAEAYILYSETAKEVFNSPKVTPNHHYALHLPDQLQWWGPLANVSEFSGKRINGMLQKIQKNGLIVQRFLSQTSSWSLRKEVKKQAGQPKPSARLVEVHPDFYAAMFEKLRSPSGVWGAWRENSLRHCDSHLWPPRFWRQDSGWRPEDGCDGNGGGVLGGNTE</sequence>
<evidence type="ECO:0000313" key="3">
    <source>
        <dbReference type="Proteomes" id="UP000037035"/>
    </source>
</evidence>
<evidence type="ECO:0000256" key="1">
    <source>
        <dbReference type="SAM" id="MobiDB-lite"/>
    </source>
</evidence>
<feature type="region of interest" description="Disordered" evidence="1">
    <location>
        <begin position="547"/>
        <end position="567"/>
    </location>
</feature>
<dbReference type="EMBL" id="LAVV01008368">
    <property type="protein sequence ID" value="KNZ52985.1"/>
    <property type="molecule type" value="Genomic_DNA"/>
</dbReference>
<gene>
    <name evidence="2" type="ORF">VP01_337g12</name>
</gene>
<evidence type="ECO:0000313" key="2">
    <source>
        <dbReference type="EMBL" id="KNZ52985.1"/>
    </source>
</evidence>